<evidence type="ECO:0000313" key="4">
    <source>
        <dbReference type="EMBL" id="CAF5039424.1"/>
    </source>
</evidence>
<dbReference type="Proteomes" id="UP000676336">
    <property type="component" value="Unassembled WGS sequence"/>
</dbReference>
<gene>
    <name evidence="4" type="ORF">GIL414_LOCUS59336</name>
    <name evidence="2" type="ORF">SMN809_LOCUS57238</name>
    <name evidence="3" type="ORF">SMN809_LOCUS57677</name>
</gene>
<accession>A0A8S3DQM0</accession>
<evidence type="ECO:0000256" key="1">
    <source>
        <dbReference type="SAM" id="MobiDB-lite"/>
    </source>
</evidence>
<feature type="compositionally biased region" description="Low complexity" evidence="1">
    <location>
        <begin position="23"/>
        <end position="52"/>
    </location>
</feature>
<dbReference type="EMBL" id="CAJOBI010208532">
    <property type="protein sequence ID" value="CAF5011984.1"/>
    <property type="molecule type" value="Genomic_DNA"/>
</dbReference>
<evidence type="ECO:0000313" key="5">
    <source>
        <dbReference type="Proteomes" id="UP000676336"/>
    </source>
</evidence>
<feature type="non-terminal residue" evidence="3">
    <location>
        <position position="1"/>
    </location>
</feature>
<protein>
    <submittedName>
        <fullName evidence="3">Uncharacterized protein</fullName>
    </submittedName>
</protein>
<organism evidence="3 5">
    <name type="scientific">Rotaria magnacalcarata</name>
    <dbReference type="NCBI Taxonomy" id="392030"/>
    <lineage>
        <taxon>Eukaryota</taxon>
        <taxon>Metazoa</taxon>
        <taxon>Spiralia</taxon>
        <taxon>Gnathifera</taxon>
        <taxon>Rotifera</taxon>
        <taxon>Eurotatoria</taxon>
        <taxon>Bdelloidea</taxon>
        <taxon>Philodinida</taxon>
        <taxon>Philodinidae</taxon>
        <taxon>Rotaria</taxon>
    </lineage>
</organism>
<feature type="compositionally biased region" description="Polar residues" evidence="1">
    <location>
        <begin position="1"/>
        <end position="22"/>
    </location>
</feature>
<dbReference type="EMBL" id="CAJOBJ010223986">
    <property type="protein sequence ID" value="CAF5039424.1"/>
    <property type="molecule type" value="Genomic_DNA"/>
</dbReference>
<dbReference type="AlphaFoldDB" id="A0A8S3DQM0"/>
<proteinExistence type="predicted"/>
<feature type="region of interest" description="Disordered" evidence="1">
    <location>
        <begin position="1"/>
        <end position="52"/>
    </location>
</feature>
<dbReference type="EMBL" id="CAJOBI010212617">
    <property type="protein sequence ID" value="CAF5021898.1"/>
    <property type="molecule type" value="Genomic_DNA"/>
</dbReference>
<comment type="caution">
    <text evidence="3">The sequence shown here is derived from an EMBL/GenBank/DDBJ whole genome shotgun (WGS) entry which is preliminary data.</text>
</comment>
<evidence type="ECO:0000313" key="2">
    <source>
        <dbReference type="EMBL" id="CAF5011984.1"/>
    </source>
</evidence>
<name>A0A8S3DQM0_9BILA</name>
<sequence>MYTNEPNQYATSTKMPPQQNGSMPQYQPAPMMMQQGSYVQQAPLQQAQAQQT</sequence>
<dbReference type="Proteomes" id="UP000681720">
    <property type="component" value="Unassembled WGS sequence"/>
</dbReference>
<reference evidence="3" key="1">
    <citation type="submission" date="2021-02" db="EMBL/GenBank/DDBJ databases">
        <authorList>
            <person name="Nowell W R."/>
        </authorList>
    </citation>
    <scope>NUCLEOTIDE SEQUENCE</scope>
</reference>
<evidence type="ECO:0000313" key="3">
    <source>
        <dbReference type="EMBL" id="CAF5021898.1"/>
    </source>
</evidence>